<dbReference type="EMBL" id="FNRF01000001">
    <property type="protein sequence ID" value="SEA02368.1"/>
    <property type="molecule type" value="Genomic_DNA"/>
</dbReference>
<dbReference type="RefSeq" id="WP_074759950.1">
    <property type="nucleotide sequence ID" value="NZ_FNRF01000001.1"/>
</dbReference>
<dbReference type="PANTHER" id="PTHR21525:SF9">
    <property type="entry name" value="CHANNEL_COLICIN DOMAIN-CONTAINING PROTEIN"/>
    <property type="match status" value="1"/>
</dbReference>
<dbReference type="OrthoDB" id="3196385at2"/>
<proteinExistence type="predicted"/>
<reference evidence="1 2" key="1">
    <citation type="submission" date="2016-10" db="EMBL/GenBank/DDBJ databases">
        <authorList>
            <person name="de Groot N.N."/>
        </authorList>
    </citation>
    <scope>NUCLEOTIDE SEQUENCE [LARGE SCALE GENOMIC DNA]</scope>
    <source>
        <strain evidence="1 2">D31d</strain>
    </source>
</reference>
<evidence type="ECO:0000313" key="1">
    <source>
        <dbReference type="EMBL" id="SEA02368.1"/>
    </source>
</evidence>
<dbReference type="AlphaFoldDB" id="A0A1H3XV32"/>
<sequence length="374" mass="39487">MKNDFRETINGIASTASTECTNNQQWTKYHNKHGHGFAAEDANAFWDRMHGKTVEKVGYDNSLNGPDRISNGVMIQTKYHANASKSVASAFENGSYRYGSMKLEVPRDQYDEAIRLMRSRIANGEVPGITDPKMAEQMVLKGHYTYKEAVRIAKAGNIDSIKFDIQTQTVACAFACGLSFTVTYFSAKSKGMSHIEALKTASKQSLESGCTTMITGVAAQQLLRTQVGRDFAAKATKAVRPLVGAAVKTEVGKQMITKTASAIVGRQVTVEAATNVLTKALRTNAVVSSVVFVGTTIPDTIKLCRGKISGKEFAENTVSNAASVGGGWIGASAGAAAGSMICPGIGTVIGGIVGGLGIGMGASIGSKKIFGLFS</sequence>
<dbReference type="PANTHER" id="PTHR21525">
    <property type="entry name" value="MOTILE SPERM PROTEIN"/>
    <property type="match status" value="1"/>
</dbReference>
<organism evidence="1 2">
    <name type="scientific">Xylanibacter ruminicola</name>
    <name type="common">Prevotella ruminicola</name>
    <dbReference type="NCBI Taxonomy" id="839"/>
    <lineage>
        <taxon>Bacteria</taxon>
        <taxon>Pseudomonadati</taxon>
        <taxon>Bacteroidota</taxon>
        <taxon>Bacteroidia</taxon>
        <taxon>Bacteroidales</taxon>
        <taxon>Prevotellaceae</taxon>
        <taxon>Xylanibacter</taxon>
    </lineage>
</organism>
<protein>
    <submittedName>
        <fullName evidence="1">Uncharacterized protein</fullName>
    </submittedName>
</protein>
<gene>
    <name evidence="1" type="ORF">SAMN05216462_0343</name>
</gene>
<dbReference type="Proteomes" id="UP000182257">
    <property type="component" value="Unassembled WGS sequence"/>
</dbReference>
<evidence type="ECO:0000313" key="2">
    <source>
        <dbReference type="Proteomes" id="UP000182257"/>
    </source>
</evidence>
<name>A0A1H3XV32_XYLRU</name>
<accession>A0A1H3XV32</accession>